<dbReference type="RefSeq" id="WP_322187910.1">
    <property type="nucleotide sequence ID" value="NZ_JAXLPB010000005.1"/>
</dbReference>
<comment type="caution">
    <text evidence="1">The sequence shown here is derived from an EMBL/GenBank/DDBJ whole genome shotgun (WGS) entry which is preliminary data.</text>
</comment>
<name>A0ABU5I4S0_9HYPH</name>
<proteinExistence type="predicted"/>
<reference evidence="1 2" key="1">
    <citation type="submission" date="2023-12" db="EMBL/GenBank/DDBJ databases">
        <title>Description of Novel Strain Fulvimarina sp. 2208YS6-2-32 isolated from Uroteuthis (Photololigo) edulis.</title>
        <authorList>
            <person name="Park J.-S."/>
        </authorList>
    </citation>
    <scope>NUCLEOTIDE SEQUENCE [LARGE SCALE GENOMIC DNA]</scope>
    <source>
        <strain evidence="1 2">2208YS6-2-32</strain>
    </source>
</reference>
<accession>A0ABU5I4S0</accession>
<evidence type="ECO:0000313" key="1">
    <source>
        <dbReference type="EMBL" id="MDY8110369.1"/>
    </source>
</evidence>
<organism evidence="1 2">
    <name type="scientific">Fulvimarina uroteuthidis</name>
    <dbReference type="NCBI Taxonomy" id="3098149"/>
    <lineage>
        <taxon>Bacteria</taxon>
        <taxon>Pseudomonadati</taxon>
        <taxon>Pseudomonadota</taxon>
        <taxon>Alphaproteobacteria</taxon>
        <taxon>Hyphomicrobiales</taxon>
        <taxon>Aurantimonadaceae</taxon>
        <taxon>Fulvimarina</taxon>
    </lineage>
</organism>
<sequence>MATGTHTRAGTSATIFQFPVGGRAGTVVPLDTRDALRGMMSQTTARNLDWRAFYHAEAIEDERKGS</sequence>
<keyword evidence="2" id="KW-1185">Reference proteome</keyword>
<dbReference type="Proteomes" id="UP001294412">
    <property type="component" value="Unassembled WGS sequence"/>
</dbReference>
<gene>
    <name evidence="1" type="ORF">U0C82_14600</name>
</gene>
<protein>
    <submittedName>
        <fullName evidence="1">DUF2735 domain-containing protein</fullName>
    </submittedName>
</protein>
<dbReference type="EMBL" id="JAXLPB010000005">
    <property type="protein sequence ID" value="MDY8110369.1"/>
    <property type="molecule type" value="Genomic_DNA"/>
</dbReference>
<evidence type="ECO:0000313" key="2">
    <source>
        <dbReference type="Proteomes" id="UP001294412"/>
    </source>
</evidence>